<protein>
    <submittedName>
        <fullName evidence="2">Uncharacterized protein</fullName>
    </submittedName>
</protein>
<dbReference type="Proteomes" id="UP000198426">
    <property type="component" value="Unassembled WGS sequence"/>
</dbReference>
<name>A0A239L319_9RHOB</name>
<keyword evidence="1" id="KW-0812">Transmembrane</keyword>
<evidence type="ECO:0000313" key="3">
    <source>
        <dbReference type="Proteomes" id="UP000198426"/>
    </source>
</evidence>
<sequence length="121" mass="13773">MRSALQYFLARQPIAFGIFAASLLVMLFFAVQFLLHLGHVRDDVPENQALEEWMRPRYVAMSYRLPPRVLSDILGIGPPPREREREPLTMADIAEQQGVDLPTLTERVRAGAAAFHEERGK</sequence>
<keyword evidence="1" id="KW-0472">Membrane</keyword>
<proteinExistence type="predicted"/>
<gene>
    <name evidence="2" type="ORF">SAMN05421757_108206</name>
</gene>
<keyword evidence="1" id="KW-1133">Transmembrane helix</keyword>
<keyword evidence="3" id="KW-1185">Reference proteome</keyword>
<dbReference type="EMBL" id="FZOY01000008">
    <property type="protein sequence ID" value="SNT24382.1"/>
    <property type="molecule type" value="Genomic_DNA"/>
</dbReference>
<accession>A0A239L319</accession>
<dbReference type="RefSeq" id="WP_176442935.1">
    <property type="nucleotide sequence ID" value="NZ_FZOY01000008.1"/>
</dbReference>
<organism evidence="2 3">
    <name type="scientific">Tropicimonas sediminicola</name>
    <dbReference type="NCBI Taxonomy" id="1031541"/>
    <lineage>
        <taxon>Bacteria</taxon>
        <taxon>Pseudomonadati</taxon>
        <taxon>Pseudomonadota</taxon>
        <taxon>Alphaproteobacteria</taxon>
        <taxon>Rhodobacterales</taxon>
        <taxon>Roseobacteraceae</taxon>
        <taxon>Tropicimonas</taxon>
    </lineage>
</organism>
<feature type="transmembrane region" description="Helical" evidence="1">
    <location>
        <begin position="14"/>
        <end position="35"/>
    </location>
</feature>
<evidence type="ECO:0000313" key="2">
    <source>
        <dbReference type="EMBL" id="SNT24382.1"/>
    </source>
</evidence>
<reference evidence="2 3" key="1">
    <citation type="submission" date="2017-06" db="EMBL/GenBank/DDBJ databases">
        <authorList>
            <person name="Kim H.J."/>
            <person name="Triplett B.A."/>
        </authorList>
    </citation>
    <scope>NUCLEOTIDE SEQUENCE [LARGE SCALE GENOMIC DNA]</scope>
    <source>
        <strain evidence="2 3">DSM 29339</strain>
    </source>
</reference>
<dbReference type="AlphaFoldDB" id="A0A239L319"/>
<evidence type="ECO:0000256" key="1">
    <source>
        <dbReference type="SAM" id="Phobius"/>
    </source>
</evidence>